<feature type="non-terminal residue" evidence="2">
    <location>
        <position position="169"/>
    </location>
</feature>
<reference evidence="2" key="1">
    <citation type="submission" date="2023-04" db="EMBL/GenBank/DDBJ databases">
        <title>Chromosome-level genome of Chaenocephalus aceratus.</title>
        <authorList>
            <person name="Park H."/>
        </authorList>
    </citation>
    <scope>NUCLEOTIDE SEQUENCE</scope>
    <source>
        <strain evidence="2">DE</strain>
        <tissue evidence="2">Muscle</tissue>
    </source>
</reference>
<dbReference type="AlphaFoldDB" id="A0AAD9FE94"/>
<protein>
    <submittedName>
        <fullName evidence="2">Proteasome activator complex subunit 4</fullName>
    </submittedName>
</protein>
<dbReference type="EMBL" id="JASDAP010000005">
    <property type="protein sequence ID" value="KAK1902898.1"/>
    <property type="molecule type" value="Genomic_DNA"/>
</dbReference>
<evidence type="ECO:0000313" key="3">
    <source>
        <dbReference type="Proteomes" id="UP001228049"/>
    </source>
</evidence>
<gene>
    <name evidence="2" type="ORF">KUDE01_005858</name>
</gene>
<organism evidence="2 3">
    <name type="scientific">Dissostichus eleginoides</name>
    <name type="common">Patagonian toothfish</name>
    <name type="synonym">Dissostichus amissus</name>
    <dbReference type="NCBI Taxonomy" id="100907"/>
    <lineage>
        <taxon>Eukaryota</taxon>
        <taxon>Metazoa</taxon>
        <taxon>Chordata</taxon>
        <taxon>Craniata</taxon>
        <taxon>Vertebrata</taxon>
        <taxon>Euteleostomi</taxon>
        <taxon>Actinopterygii</taxon>
        <taxon>Neopterygii</taxon>
        <taxon>Teleostei</taxon>
        <taxon>Neoteleostei</taxon>
        <taxon>Acanthomorphata</taxon>
        <taxon>Eupercaria</taxon>
        <taxon>Perciformes</taxon>
        <taxon>Notothenioidei</taxon>
        <taxon>Nototheniidae</taxon>
        <taxon>Dissostichus</taxon>
    </lineage>
</organism>
<dbReference type="GO" id="GO:0000502">
    <property type="term" value="C:proteasome complex"/>
    <property type="evidence" value="ECO:0007669"/>
    <property type="project" value="UniProtKB-KW"/>
</dbReference>
<keyword evidence="3" id="KW-1185">Reference proteome</keyword>
<evidence type="ECO:0000313" key="2">
    <source>
        <dbReference type="EMBL" id="KAK1902898.1"/>
    </source>
</evidence>
<proteinExistence type="predicted"/>
<sequence length="169" mass="18591">PAERGKIIHQRPLRAESSRETRLLDHTETPLSLAAAPLARHFYCHDLGPINQPVAGPSARLLPAPALLPSPNSSPYPGSPRPVLLQQHPQLTELKRYTVEKSHQSRFLYFLERHMHLSRPSCKQGAPPSCGPLHSRMQVGARFNPPSFCNTAVNNGDIVRPLVLSLGPG</sequence>
<evidence type="ECO:0000256" key="1">
    <source>
        <dbReference type="SAM" id="MobiDB-lite"/>
    </source>
</evidence>
<name>A0AAD9FE94_DISEL</name>
<feature type="non-terminal residue" evidence="2">
    <location>
        <position position="1"/>
    </location>
</feature>
<feature type="region of interest" description="Disordered" evidence="1">
    <location>
        <begin position="1"/>
        <end position="21"/>
    </location>
</feature>
<accession>A0AAD9FE94</accession>
<comment type="caution">
    <text evidence="2">The sequence shown here is derived from an EMBL/GenBank/DDBJ whole genome shotgun (WGS) entry which is preliminary data.</text>
</comment>
<keyword evidence="2" id="KW-0647">Proteasome</keyword>
<dbReference type="Proteomes" id="UP001228049">
    <property type="component" value="Unassembled WGS sequence"/>
</dbReference>